<keyword evidence="9 11" id="KW-0378">Hydrolase</keyword>
<dbReference type="GO" id="GO:0000105">
    <property type="term" value="P:L-histidine biosynthetic process"/>
    <property type="evidence" value="ECO:0007669"/>
    <property type="project" value="UniProtKB-UniRule"/>
</dbReference>
<dbReference type="EC" id="3.5.4.19" evidence="11"/>
<evidence type="ECO:0000256" key="1">
    <source>
        <dbReference type="ARBA" id="ARBA00000024"/>
    </source>
</evidence>
<dbReference type="InterPro" id="IPR002496">
    <property type="entry name" value="PRib_AMP_CycHydrolase_dom"/>
</dbReference>
<dbReference type="Proteomes" id="UP000576480">
    <property type="component" value="Unassembled WGS sequence"/>
</dbReference>
<feature type="binding site" evidence="11">
    <location>
        <position position="82"/>
    </location>
    <ligand>
        <name>Mg(2+)</name>
        <dbReference type="ChEBI" id="CHEBI:18420"/>
    </ligand>
</feature>
<dbReference type="PANTHER" id="PTHR42945:SF1">
    <property type="entry name" value="HISTIDINE BIOSYNTHESIS BIFUNCTIONAL PROTEIN HIS7"/>
    <property type="match status" value="1"/>
</dbReference>
<comment type="subunit">
    <text evidence="11">Homodimer.</text>
</comment>
<feature type="domain" description="Phosphoribosyl-AMP cyclohydrolase" evidence="12">
    <location>
        <begin position="31"/>
        <end position="103"/>
    </location>
</feature>
<organism evidence="13 14">
    <name type="scientific">Candidatus Hakubella thermalkaliphila</name>
    <dbReference type="NCBI Taxonomy" id="2754717"/>
    <lineage>
        <taxon>Bacteria</taxon>
        <taxon>Bacillati</taxon>
        <taxon>Actinomycetota</taxon>
        <taxon>Actinomycetota incertae sedis</taxon>
        <taxon>Candidatus Hakubellales</taxon>
        <taxon>Candidatus Hakubellaceae</taxon>
        <taxon>Candidatus Hakubella</taxon>
    </lineage>
</organism>
<evidence type="ECO:0000256" key="10">
    <source>
        <dbReference type="ARBA" id="ARBA00023102"/>
    </source>
</evidence>
<protein>
    <recommendedName>
        <fullName evidence="11">Phosphoribosyl-AMP cyclohydrolase</fullName>
        <shortName evidence="11">PRA-CH</shortName>
        <ecNumber evidence="11">3.5.4.19</ecNumber>
    </recommendedName>
</protein>
<dbReference type="Gene3D" id="3.10.20.810">
    <property type="entry name" value="Phosphoribosyl-AMP cyclohydrolase"/>
    <property type="match status" value="1"/>
</dbReference>
<accession>A0A6V8PSF6</accession>
<gene>
    <name evidence="11" type="primary">hisI</name>
    <name evidence="13" type="ORF">HKBW3S43_01353</name>
</gene>
<dbReference type="GO" id="GO:0005737">
    <property type="term" value="C:cytoplasm"/>
    <property type="evidence" value="ECO:0007669"/>
    <property type="project" value="UniProtKB-SubCell"/>
</dbReference>
<evidence type="ECO:0000256" key="8">
    <source>
        <dbReference type="ARBA" id="ARBA00022605"/>
    </source>
</evidence>
<comment type="subcellular location">
    <subcellularLocation>
        <location evidence="11">Cytoplasm</location>
    </subcellularLocation>
</comment>
<keyword evidence="8 11" id="KW-0028">Amino-acid biosynthesis</keyword>
<comment type="catalytic activity">
    <reaction evidence="2">
        <text>1-(5-phospho-beta-D-ribosyl)-ATP + H2O = 1-(5-phospho-beta-D-ribosyl)-5'-AMP + diphosphate + H(+)</text>
        <dbReference type="Rhea" id="RHEA:22828"/>
        <dbReference type="ChEBI" id="CHEBI:15377"/>
        <dbReference type="ChEBI" id="CHEBI:15378"/>
        <dbReference type="ChEBI" id="CHEBI:33019"/>
        <dbReference type="ChEBI" id="CHEBI:59457"/>
        <dbReference type="ChEBI" id="CHEBI:73183"/>
        <dbReference type="EC" id="3.6.1.31"/>
    </reaction>
</comment>
<dbReference type="GO" id="GO:0004636">
    <property type="term" value="F:phosphoribosyl-ATP diphosphatase activity"/>
    <property type="evidence" value="ECO:0007669"/>
    <property type="project" value="UniProtKB-EC"/>
</dbReference>
<comment type="cofactor">
    <cofactor evidence="11">
        <name>Zn(2+)</name>
        <dbReference type="ChEBI" id="CHEBI:29105"/>
    </cofactor>
    <text evidence="11">Binds 1 zinc ion per subunit.</text>
</comment>
<evidence type="ECO:0000256" key="11">
    <source>
        <dbReference type="HAMAP-Rule" id="MF_01021"/>
    </source>
</evidence>
<dbReference type="AlphaFoldDB" id="A0A6V8PSF6"/>
<feature type="binding site" evidence="11">
    <location>
        <position position="78"/>
    </location>
    <ligand>
        <name>Mg(2+)</name>
        <dbReference type="ChEBI" id="CHEBI:18420"/>
    </ligand>
</feature>
<comment type="function">
    <text evidence="11">Catalyzes the hydrolysis of the adenine ring of phosphoribosyl-AMP.</text>
</comment>
<comment type="pathway">
    <text evidence="3 11">Amino-acid biosynthesis; L-histidine biosynthesis; L-histidine from 5-phospho-alpha-D-ribose 1-diphosphate: step 3/9.</text>
</comment>
<comment type="similarity">
    <text evidence="5">In the C-terminal section; belongs to the PRA-PH family.</text>
</comment>
<keyword evidence="11" id="KW-0460">Magnesium</keyword>
<reference evidence="13 14" key="1">
    <citation type="journal article" date="2020" name="Front. Microbiol.">
        <title>Single-cell genomics of novel Actinobacteria with the Wood-Ljungdahl pathway discovered in a serpentinizing system.</title>
        <authorList>
            <person name="Merino N."/>
            <person name="Kawai M."/>
            <person name="Boyd E.S."/>
            <person name="Colman D.R."/>
            <person name="McGlynn S.E."/>
            <person name="Nealson K.H."/>
            <person name="Kurokawa K."/>
            <person name="Hongoh Y."/>
        </authorList>
    </citation>
    <scope>NUCLEOTIDE SEQUENCE [LARGE SCALE GENOMIC DNA]</scope>
    <source>
        <strain evidence="13 14">S43</strain>
    </source>
</reference>
<comment type="cofactor">
    <cofactor evidence="11">
        <name>Mg(2+)</name>
        <dbReference type="ChEBI" id="CHEBI:18420"/>
    </cofactor>
    <text evidence="11">Binds 1 Mg(2+) ion per subunit.</text>
</comment>
<dbReference type="InterPro" id="IPR038019">
    <property type="entry name" value="PRib_AMP_CycHydrolase_sf"/>
</dbReference>
<comment type="similarity">
    <text evidence="11">Belongs to the PRA-CH family.</text>
</comment>
<comment type="catalytic activity">
    <reaction evidence="1 11">
        <text>1-(5-phospho-beta-D-ribosyl)-5'-AMP + H2O = 1-(5-phospho-beta-D-ribosyl)-5-[(5-phospho-beta-D-ribosylamino)methylideneamino]imidazole-4-carboxamide</text>
        <dbReference type="Rhea" id="RHEA:20049"/>
        <dbReference type="ChEBI" id="CHEBI:15377"/>
        <dbReference type="ChEBI" id="CHEBI:58435"/>
        <dbReference type="ChEBI" id="CHEBI:59457"/>
        <dbReference type="EC" id="3.5.4.19"/>
    </reaction>
</comment>
<evidence type="ECO:0000256" key="3">
    <source>
        <dbReference type="ARBA" id="ARBA00005169"/>
    </source>
</evidence>
<dbReference type="SUPFAM" id="SSF141734">
    <property type="entry name" value="HisI-like"/>
    <property type="match status" value="1"/>
</dbReference>
<dbReference type="Pfam" id="PF01502">
    <property type="entry name" value="PRA-CH"/>
    <property type="match status" value="1"/>
</dbReference>
<keyword evidence="11" id="KW-0479">Metal-binding</keyword>
<sequence>MTEIDISQLKFDRDGLIPAIVQDFRSREVLMLAYMSRESLQKTLETGRTWFYSRSRERLWMKGESSGNYQLVKDMRYDCDADCLLVLVEQVGVACHTGERSCFLAVSPAGVWLRLQELVQRQKRQRVLTMFLRNYLE</sequence>
<evidence type="ECO:0000256" key="9">
    <source>
        <dbReference type="ARBA" id="ARBA00022801"/>
    </source>
</evidence>
<dbReference type="HAMAP" id="MF_01021">
    <property type="entry name" value="HisI"/>
    <property type="match status" value="1"/>
</dbReference>
<dbReference type="UniPathway" id="UPA00031">
    <property type="reaction ID" value="UER00008"/>
</dbReference>
<dbReference type="GO" id="GO:0008270">
    <property type="term" value="F:zinc ion binding"/>
    <property type="evidence" value="ECO:0007669"/>
    <property type="project" value="UniProtKB-UniRule"/>
</dbReference>
<evidence type="ECO:0000256" key="5">
    <source>
        <dbReference type="ARBA" id="ARBA00007731"/>
    </source>
</evidence>
<dbReference type="RefSeq" id="WP_258188397.1">
    <property type="nucleotide sequence ID" value="NZ_BLSB01000136.1"/>
</dbReference>
<evidence type="ECO:0000256" key="7">
    <source>
        <dbReference type="ARBA" id="ARBA00022490"/>
    </source>
</evidence>
<name>A0A6V8PSF6_9ACTN</name>
<evidence type="ECO:0000313" key="13">
    <source>
        <dbReference type="EMBL" id="GFP35562.1"/>
    </source>
</evidence>
<evidence type="ECO:0000313" key="14">
    <source>
        <dbReference type="Proteomes" id="UP000576480"/>
    </source>
</evidence>
<dbReference type="GO" id="GO:0000287">
    <property type="term" value="F:magnesium ion binding"/>
    <property type="evidence" value="ECO:0007669"/>
    <property type="project" value="UniProtKB-UniRule"/>
</dbReference>
<evidence type="ECO:0000256" key="2">
    <source>
        <dbReference type="ARBA" id="ARBA00001460"/>
    </source>
</evidence>
<dbReference type="EMBL" id="BLSB01000136">
    <property type="protein sequence ID" value="GFP35562.1"/>
    <property type="molecule type" value="Genomic_DNA"/>
</dbReference>
<dbReference type="NCBIfam" id="NF000768">
    <property type="entry name" value="PRK00051.1"/>
    <property type="match status" value="1"/>
</dbReference>
<dbReference type="InterPro" id="IPR026660">
    <property type="entry name" value="PRA-CH"/>
</dbReference>
<feature type="binding site" evidence="11">
    <location>
        <position position="79"/>
    </location>
    <ligand>
        <name>Zn(2+)</name>
        <dbReference type="ChEBI" id="CHEBI:29105"/>
        <note>ligand shared between dimeric partners</note>
    </ligand>
</feature>
<keyword evidence="7 11" id="KW-0963">Cytoplasm</keyword>
<feature type="binding site" evidence="11">
    <location>
        <position position="102"/>
    </location>
    <ligand>
        <name>Zn(2+)</name>
        <dbReference type="ChEBI" id="CHEBI:29105"/>
        <note>ligand shared between dimeric partners</note>
    </ligand>
</feature>
<dbReference type="FunFam" id="3.10.20.810:FF:000001">
    <property type="entry name" value="Histidine biosynthesis bifunctional protein HisIE"/>
    <property type="match status" value="1"/>
</dbReference>
<comment type="similarity">
    <text evidence="6">In the N-terminal section; belongs to the PRA-CH family.</text>
</comment>
<evidence type="ECO:0000256" key="4">
    <source>
        <dbReference type="ARBA" id="ARBA00005204"/>
    </source>
</evidence>
<evidence type="ECO:0000256" key="6">
    <source>
        <dbReference type="ARBA" id="ARBA00008299"/>
    </source>
</evidence>
<proteinExistence type="inferred from homology"/>
<comment type="caution">
    <text evidence="13">The sequence shown here is derived from an EMBL/GenBank/DDBJ whole genome shotgun (WGS) entry which is preliminary data.</text>
</comment>
<dbReference type="GO" id="GO:0004635">
    <property type="term" value="F:phosphoribosyl-AMP cyclohydrolase activity"/>
    <property type="evidence" value="ECO:0007669"/>
    <property type="project" value="UniProtKB-UniRule"/>
</dbReference>
<comment type="pathway">
    <text evidence="4">Amino-acid biosynthesis; L-histidine biosynthesis; L-histidine from 5-phospho-alpha-D-ribose 1-diphosphate: step 2/9.</text>
</comment>
<evidence type="ECO:0000259" key="12">
    <source>
        <dbReference type="Pfam" id="PF01502"/>
    </source>
</evidence>
<feature type="binding site" evidence="11">
    <location>
        <position position="80"/>
    </location>
    <ligand>
        <name>Mg(2+)</name>
        <dbReference type="ChEBI" id="CHEBI:18420"/>
    </ligand>
</feature>
<keyword evidence="10 11" id="KW-0368">Histidine biosynthesis</keyword>
<feature type="binding site" evidence="11">
    <location>
        <position position="95"/>
    </location>
    <ligand>
        <name>Zn(2+)</name>
        <dbReference type="ChEBI" id="CHEBI:29105"/>
        <note>ligand shared between dimeric partners</note>
    </ligand>
</feature>
<keyword evidence="11" id="KW-0862">Zinc</keyword>
<dbReference type="PANTHER" id="PTHR42945">
    <property type="entry name" value="HISTIDINE BIOSYNTHESIS BIFUNCTIONAL PROTEIN"/>
    <property type="match status" value="1"/>
</dbReference>